<organism evidence="1 2">
    <name type="scientific">Streptomyces levis</name>
    <dbReference type="NCBI Taxonomy" id="285566"/>
    <lineage>
        <taxon>Bacteria</taxon>
        <taxon>Bacillati</taxon>
        <taxon>Actinomycetota</taxon>
        <taxon>Actinomycetes</taxon>
        <taxon>Kitasatosporales</taxon>
        <taxon>Streptomycetaceae</taxon>
        <taxon>Streptomyces</taxon>
    </lineage>
</organism>
<proteinExistence type="predicted"/>
<protein>
    <recommendedName>
        <fullName evidence="3">Secreted protein</fullName>
    </recommendedName>
</protein>
<name>A0ABN3P239_9ACTN</name>
<sequence length="130" mass="13884">MATLHGPRRLTLAISSALRDTGGFVTVRGTLTNTGTKTQVVPAHLSGDEPDIVKHGPSLGGATLIDFAGGKRYYVLRDTEGRPLTTTALTVVKAGERLPVFMQFPAPPAHTRQVTLQLPQFDTAPLPLSR</sequence>
<reference evidence="1 2" key="1">
    <citation type="journal article" date="2019" name="Int. J. Syst. Evol. Microbiol.">
        <title>The Global Catalogue of Microorganisms (GCM) 10K type strain sequencing project: providing services to taxonomists for standard genome sequencing and annotation.</title>
        <authorList>
            <consortium name="The Broad Institute Genomics Platform"/>
            <consortium name="The Broad Institute Genome Sequencing Center for Infectious Disease"/>
            <person name="Wu L."/>
            <person name="Ma J."/>
        </authorList>
    </citation>
    <scope>NUCLEOTIDE SEQUENCE [LARGE SCALE GENOMIC DNA]</scope>
    <source>
        <strain evidence="1 2">JCM 6924</strain>
    </source>
</reference>
<dbReference type="EMBL" id="BAAATM010000027">
    <property type="protein sequence ID" value="GAA2557934.1"/>
    <property type="molecule type" value="Genomic_DNA"/>
</dbReference>
<dbReference type="RefSeq" id="WP_344543829.1">
    <property type="nucleotide sequence ID" value="NZ_BAAATM010000027.1"/>
</dbReference>
<comment type="caution">
    <text evidence="1">The sequence shown here is derived from an EMBL/GenBank/DDBJ whole genome shotgun (WGS) entry which is preliminary data.</text>
</comment>
<keyword evidence="2" id="KW-1185">Reference proteome</keyword>
<evidence type="ECO:0008006" key="3">
    <source>
        <dbReference type="Google" id="ProtNLM"/>
    </source>
</evidence>
<evidence type="ECO:0000313" key="1">
    <source>
        <dbReference type="EMBL" id="GAA2557934.1"/>
    </source>
</evidence>
<dbReference type="Proteomes" id="UP001501095">
    <property type="component" value="Unassembled WGS sequence"/>
</dbReference>
<evidence type="ECO:0000313" key="2">
    <source>
        <dbReference type="Proteomes" id="UP001501095"/>
    </source>
</evidence>
<accession>A0ABN3P239</accession>
<gene>
    <name evidence="1" type="ORF">GCM10010423_69570</name>
</gene>